<comment type="pathway">
    <text evidence="6">Cofactor biosynthesis; tetrahydrofolate biosynthesis; 2-amino-4-hydroxy-6-hydroxymethyl-7,8-dihydropteridine diphosphate from 7,8-dihydroneopterin triphosphate: step 3/4.</text>
</comment>
<comment type="catalytic activity">
    <reaction evidence="1">
        <text>(7,8-dihydropterin-6-yl)methyl diphosphate + 4-aminobenzoate = 7,8-dihydropteroate + diphosphate</text>
        <dbReference type="Rhea" id="RHEA:19949"/>
        <dbReference type="ChEBI" id="CHEBI:17836"/>
        <dbReference type="ChEBI" id="CHEBI:17839"/>
        <dbReference type="ChEBI" id="CHEBI:33019"/>
        <dbReference type="ChEBI" id="CHEBI:72950"/>
        <dbReference type="EC" id="2.5.1.15"/>
    </reaction>
</comment>
<evidence type="ECO:0000256" key="9">
    <source>
        <dbReference type="ARBA" id="ARBA00009951"/>
    </source>
</evidence>
<dbReference type="Pfam" id="PF02152">
    <property type="entry name" value="FolB"/>
    <property type="match status" value="2"/>
</dbReference>
<dbReference type="GO" id="GO:0003848">
    <property type="term" value="F:2-amino-4-hydroxy-6-hydroxymethyldihydropteridine diphosphokinase activity"/>
    <property type="evidence" value="ECO:0007669"/>
    <property type="project" value="UniProtKB-EC"/>
</dbReference>
<evidence type="ECO:0000256" key="4">
    <source>
        <dbReference type="ARBA" id="ARBA00001946"/>
    </source>
</evidence>
<protein>
    <recommendedName>
        <fullName evidence="23">Folic acid synthesis protein FOL1</fullName>
        <ecNumber evidence="10">2.5.1.15</ecNumber>
        <ecNumber evidence="12">2.7.6.3</ecNumber>
        <ecNumber evidence="11">4.1.2.25</ecNumber>
    </recommendedName>
    <alternativeName>
        <fullName evidence="24">Folic acid synthesis protein fol1</fullName>
    </alternativeName>
</protein>
<dbReference type="NCBIfam" id="TIGR01496">
    <property type="entry name" value="DHPS"/>
    <property type="match status" value="1"/>
</dbReference>
<dbReference type="GO" id="GO:0046872">
    <property type="term" value="F:metal ion binding"/>
    <property type="evidence" value="ECO:0007669"/>
    <property type="project" value="UniProtKB-KW"/>
</dbReference>
<dbReference type="NCBIfam" id="TIGR00526">
    <property type="entry name" value="folB_dom"/>
    <property type="match status" value="2"/>
</dbReference>
<comment type="similarity">
    <text evidence="9">In the C-terminal section; belongs to the DHPS family.</text>
</comment>
<comment type="cofactor">
    <cofactor evidence="4">
        <name>Mg(2+)</name>
        <dbReference type="ChEBI" id="CHEBI:18420"/>
    </cofactor>
</comment>
<dbReference type="InterPro" id="IPR035907">
    <property type="entry name" value="Hppk_sf"/>
</dbReference>
<keyword evidence="14" id="KW-0479">Metal-binding</keyword>
<keyword evidence="19" id="KW-0289">Folate biosynthesis</keyword>
<evidence type="ECO:0000256" key="11">
    <source>
        <dbReference type="ARBA" id="ARBA00013043"/>
    </source>
</evidence>
<dbReference type="STRING" id="90262.A0A1X2IM49"/>
<dbReference type="InterPro" id="IPR043133">
    <property type="entry name" value="GTP-CH-I_C/QueF"/>
</dbReference>
<dbReference type="InterPro" id="IPR006157">
    <property type="entry name" value="FolB_dom"/>
</dbReference>
<keyword evidence="20" id="KW-0511">Multifunctional enzyme</keyword>
<evidence type="ECO:0000256" key="20">
    <source>
        <dbReference type="ARBA" id="ARBA00023268"/>
    </source>
</evidence>
<dbReference type="SUPFAM" id="SSF55083">
    <property type="entry name" value="6-hydroxymethyl-7,8-dihydropterin pyrophosphokinase, HPPK"/>
    <property type="match status" value="1"/>
</dbReference>
<evidence type="ECO:0000256" key="23">
    <source>
        <dbReference type="ARBA" id="ARBA00067568"/>
    </source>
</evidence>
<dbReference type="SUPFAM" id="SSF55620">
    <property type="entry name" value="Tetrahydrobiopterin biosynthesis enzymes-like"/>
    <property type="match status" value="2"/>
</dbReference>
<dbReference type="PROSITE" id="PS00792">
    <property type="entry name" value="DHPS_1"/>
    <property type="match status" value="1"/>
</dbReference>
<evidence type="ECO:0000256" key="6">
    <source>
        <dbReference type="ARBA" id="ARBA00005013"/>
    </source>
</evidence>
<evidence type="ECO:0000256" key="8">
    <source>
        <dbReference type="ARBA" id="ARBA00009640"/>
    </source>
</evidence>
<evidence type="ECO:0000256" key="10">
    <source>
        <dbReference type="ARBA" id="ARBA00012458"/>
    </source>
</evidence>
<evidence type="ECO:0000256" key="19">
    <source>
        <dbReference type="ARBA" id="ARBA00022909"/>
    </source>
</evidence>
<dbReference type="CDD" id="cd00483">
    <property type="entry name" value="HPPK"/>
    <property type="match status" value="1"/>
</dbReference>
<keyword evidence="18" id="KW-0460">Magnesium</keyword>
<dbReference type="SUPFAM" id="SSF51717">
    <property type="entry name" value="Dihydropteroate synthetase-like"/>
    <property type="match status" value="1"/>
</dbReference>
<dbReference type="InterPro" id="IPR006390">
    <property type="entry name" value="DHP_synth_dom"/>
</dbReference>
<organism evidence="26 27">
    <name type="scientific">Absidia repens</name>
    <dbReference type="NCBI Taxonomy" id="90262"/>
    <lineage>
        <taxon>Eukaryota</taxon>
        <taxon>Fungi</taxon>
        <taxon>Fungi incertae sedis</taxon>
        <taxon>Mucoromycota</taxon>
        <taxon>Mucoromycotina</taxon>
        <taxon>Mucoromycetes</taxon>
        <taxon>Mucorales</taxon>
        <taxon>Cunninghamellaceae</taxon>
        <taxon>Absidia</taxon>
    </lineage>
</organism>
<dbReference type="PROSITE" id="PS00794">
    <property type="entry name" value="HPPK"/>
    <property type="match status" value="1"/>
</dbReference>
<dbReference type="PROSITE" id="PS00793">
    <property type="entry name" value="DHPS_2"/>
    <property type="match status" value="1"/>
</dbReference>
<dbReference type="InterPro" id="IPR000489">
    <property type="entry name" value="Pterin-binding_dom"/>
</dbReference>
<evidence type="ECO:0000313" key="26">
    <source>
        <dbReference type="EMBL" id="ORZ18848.1"/>
    </source>
</evidence>
<evidence type="ECO:0000256" key="13">
    <source>
        <dbReference type="ARBA" id="ARBA00022679"/>
    </source>
</evidence>
<dbReference type="FunFam" id="3.20.20.20:FF:000006">
    <property type="entry name" value="Dihydropteroate synthase"/>
    <property type="match status" value="1"/>
</dbReference>
<evidence type="ECO:0000256" key="21">
    <source>
        <dbReference type="ARBA" id="ARBA00058009"/>
    </source>
</evidence>
<keyword evidence="16" id="KW-0418">Kinase</keyword>
<dbReference type="EC" id="2.5.1.15" evidence="10"/>
<comment type="similarity">
    <text evidence="8">In the N-terminal section; belongs to the DHNA family.</text>
</comment>
<proteinExistence type="inferred from homology"/>
<dbReference type="GO" id="GO:0005740">
    <property type="term" value="C:mitochondrial envelope"/>
    <property type="evidence" value="ECO:0007669"/>
    <property type="project" value="TreeGrafter"/>
</dbReference>
<comment type="catalytic activity">
    <reaction evidence="2">
        <text>6-hydroxymethyl-7,8-dihydropterin + ATP = (7,8-dihydropterin-6-yl)methyl diphosphate + AMP + H(+)</text>
        <dbReference type="Rhea" id="RHEA:11412"/>
        <dbReference type="ChEBI" id="CHEBI:15378"/>
        <dbReference type="ChEBI" id="CHEBI:30616"/>
        <dbReference type="ChEBI" id="CHEBI:44841"/>
        <dbReference type="ChEBI" id="CHEBI:72950"/>
        <dbReference type="ChEBI" id="CHEBI:456215"/>
        <dbReference type="EC" id="2.7.6.3"/>
    </reaction>
</comment>
<dbReference type="GO" id="GO:0004156">
    <property type="term" value="F:dihydropteroate synthase activity"/>
    <property type="evidence" value="ECO:0007669"/>
    <property type="project" value="UniProtKB-EC"/>
</dbReference>
<dbReference type="Proteomes" id="UP000193560">
    <property type="component" value="Unassembled WGS sequence"/>
</dbReference>
<evidence type="ECO:0000256" key="12">
    <source>
        <dbReference type="ARBA" id="ARBA00013253"/>
    </source>
</evidence>
<feature type="domain" description="Pterin-binding" evidence="25">
    <location>
        <begin position="486"/>
        <end position="751"/>
    </location>
</feature>
<evidence type="ECO:0000256" key="7">
    <source>
        <dbReference type="ARBA" id="ARBA00005051"/>
    </source>
</evidence>
<dbReference type="AlphaFoldDB" id="A0A1X2IM49"/>
<dbReference type="GO" id="GO:0005524">
    <property type="term" value="F:ATP binding"/>
    <property type="evidence" value="ECO:0007669"/>
    <property type="project" value="UniProtKB-KW"/>
</dbReference>
<reference evidence="26 27" key="1">
    <citation type="submission" date="2016-07" db="EMBL/GenBank/DDBJ databases">
        <title>Pervasive Adenine N6-methylation of Active Genes in Fungi.</title>
        <authorList>
            <consortium name="DOE Joint Genome Institute"/>
            <person name="Mondo S.J."/>
            <person name="Dannebaum R.O."/>
            <person name="Kuo R.C."/>
            <person name="Labutti K."/>
            <person name="Haridas S."/>
            <person name="Kuo A."/>
            <person name="Salamov A."/>
            <person name="Ahrendt S.R."/>
            <person name="Lipzen A."/>
            <person name="Sullivan W."/>
            <person name="Andreopoulos W.B."/>
            <person name="Clum A."/>
            <person name="Lindquist E."/>
            <person name="Daum C."/>
            <person name="Ramamoorthy G.K."/>
            <person name="Gryganskyi A."/>
            <person name="Culley D."/>
            <person name="Magnuson J.K."/>
            <person name="James T.Y."/>
            <person name="O'Malley M.A."/>
            <person name="Stajich J.E."/>
            <person name="Spatafora J.W."/>
            <person name="Visel A."/>
            <person name="Grigoriev I.V."/>
        </authorList>
    </citation>
    <scope>NUCLEOTIDE SEQUENCE [LARGE SCALE GENOMIC DNA]</scope>
    <source>
        <strain evidence="26 27">NRRL 1336</strain>
    </source>
</reference>
<dbReference type="GO" id="GO:0046654">
    <property type="term" value="P:tetrahydrofolate biosynthetic process"/>
    <property type="evidence" value="ECO:0007669"/>
    <property type="project" value="UniProtKB-UniPathway"/>
</dbReference>
<dbReference type="PANTHER" id="PTHR20941">
    <property type="entry name" value="FOLATE SYNTHESIS PROTEINS"/>
    <property type="match status" value="1"/>
</dbReference>
<evidence type="ECO:0000259" key="25">
    <source>
        <dbReference type="PROSITE" id="PS50972"/>
    </source>
</evidence>
<comment type="caution">
    <text evidence="26">The sequence shown here is derived from an EMBL/GenBank/DDBJ whole genome shotgun (WGS) entry which is preliminary data.</text>
</comment>
<dbReference type="SMART" id="SM00905">
    <property type="entry name" value="FolB"/>
    <property type="match status" value="2"/>
</dbReference>
<evidence type="ECO:0000256" key="15">
    <source>
        <dbReference type="ARBA" id="ARBA00022741"/>
    </source>
</evidence>
<dbReference type="EMBL" id="MCGE01000008">
    <property type="protein sequence ID" value="ORZ18848.1"/>
    <property type="molecule type" value="Genomic_DNA"/>
</dbReference>
<evidence type="ECO:0000256" key="5">
    <source>
        <dbReference type="ARBA" id="ARBA00004763"/>
    </source>
</evidence>
<dbReference type="PROSITE" id="PS50972">
    <property type="entry name" value="PTERIN_BINDING"/>
    <property type="match status" value="1"/>
</dbReference>
<evidence type="ECO:0000256" key="18">
    <source>
        <dbReference type="ARBA" id="ARBA00022842"/>
    </source>
</evidence>
<comment type="catalytic activity">
    <reaction evidence="3">
        <text>7,8-dihydroneopterin = 6-hydroxymethyl-7,8-dihydropterin + glycolaldehyde</text>
        <dbReference type="Rhea" id="RHEA:10540"/>
        <dbReference type="ChEBI" id="CHEBI:17001"/>
        <dbReference type="ChEBI" id="CHEBI:17071"/>
        <dbReference type="ChEBI" id="CHEBI:44841"/>
        <dbReference type="EC" id="4.1.2.25"/>
    </reaction>
</comment>
<dbReference type="Gene3D" id="3.30.1130.10">
    <property type="match status" value="2"/>
</dbReference>
<comment type="pathway">
    <text evidence="7">Cofactor biosynthesis; tetrahydrofolate biosynthesis; 2-amino-4-hydroxy-6-hydroxymethyl-7,8-dihydropteridine diphosphate from 7,8-dihydroneopterin triphosphate: step 4/4.</text>
</comment>
<evidence type="ECO:0000256" key="17">
    <source>
        <dbReference type="ARBA" id="ARBA00022840"/>
    </source>
</evidence>
<dbReference type="PANTHER" id="PTHR20941:SF1">
    <property type="entry name" value="FOLIC ACID SYNTHESIS PROTEIN FOL1"/>
    <property type="match status" value="1"/>
</dbReference>
<dbReference type="CDD" id="cd00739">
    <property type="entry name" value="DHPS"/>
    <property type="match status" value="1"/>
</dbReference>
<evidence type="ECO:0000256" key="16">
    <source>
        <dbReference type="ARBA" id="ARBA00022777"/>
    </source>
</evidence>
<evidence type="ECO:0000256" key="24">
    <source>
        <dbReference type="ARBA" id="ARBA00068111"/>
    </source>
</evidence>
<dbReference type="OrthoDB" id="615426at2759"/>
<dbReference type="Pfam" id="PF00809">
    <property type="entry name" value="Pterin_bind"/>
    <property type="match status" value="1"/>
</dbReference>
<accession>A0A1X2IM49</accession>
<evidence type="ECO:0000256" key="14">
    <source>
        <dbReference type="ARBA" id="ARBA00022723"/>
    </source>
</evidence>
<evidence type="ECO:0000313" key="27">
    <source>
        <dbReference type="Proteomes" id="UP000193560"/>
    </source>
</evidence>
<dbReference type="GO" id="GO:0046656">
    <property type="term" value="P:folic acid biosynthetic process"/>
    <property type="evidence" value="ECO:0007669"/>
    <property type="project" value="UniProtKB-KW"/>
</dbReference>
<evidence type="ECO:0000256" key="2">
    <source>
        <dbReference type="ARBA" id="ARBA00000198"/>
    </source>
</evidence>
<dbReference type="Gene3D" id="3.20.20.20">
    <property type="entry name" value="Dihydropteroate synthase-like"/>
    <property type="match status" value="1"/>
</dbReference>
<keyword evidence="15" id="KW-0547">Nucleotide-binding</keyword>
<dbReference type="NCBIfam" id="TIGR01498">
    <property type="entry name" value="folK"/>
    <property type="match status" value="1"/>
</dbReference>
<dbReference type="Pfam" id="PF01288">
    <property type="entry name" value="HPPK"/>
    <property type="match status" value="1"/>
</dbReference>
<dbReference type="InterPro" id="IPR011005">
    <property type="entry name" value="Dihydropteroate_synth-like_sf"/>
</dbReference>
<evidence type="ECO:0000256" key="3">
    <source>
        <dbReference type="ARBA" id="ARBA00001353"/>
    </source>
</evidence>
<dbReference type="EC" id="2.7.6.3" evidence="12"/>
<dbReference type="InterPro" id="IPR045031">
    <property type="entry name" value="DHP_synth-like"/>
</dbReference>
<comment type="function">
    <text evidence="21">Catalyzes three sequential steps of tetrahydrofolate biosynthesis.</text>
</comment>
<evidence type="ECO:0000256" key="1">
    <source>
        <dbReference type="ARBA" id="ARBA00000012"/>
    </source>
</evidence>
<dbReference type="InterPro" id="IPR000550">
    <property type="entry name" value="Hppk"/>
</dbReference>
<comment type="pathway">
    <text evidence="5">Cofactor biosynthesis; tetrahydrofolate biosynthesis; 7,8-dihydrofolate from 2-amino-4-hydroxy-6-hydroxymethyl-7,8-dihydropteridine diphosphate and 4-aminobenzoate: step 1/2.</text>
</comment>
<evidence type="ECO:0000256" key="22">
    <source>
        <dbReference type="ARBA" id="ARBA00061548"/>
    </source>
</evidence>
<dbReference type="UniPathway" id="UPA00077">
    <property type="reaction ID" value="UER00155"/>
</dbReference>
<sequence length="763" mass="84500">MEETRELDKILIKNLVLKNVTGVDSWQRLKSQPVVITVWLYTDITAAGDTDHVTNSIHYGHVTKGITKLAETNTFKSLEALAHAVVKLCCVHFGAERTVITVEQPKALLHASASGVQLSRSRHDFKDDGVVETLGDVSKLGYEDSVFVRDLRLHTIIGVNPWEREEKQVVVINLTIYPSDLLYPSSSSASQQEENDPKKSHHLRTIVRTLTRHIEASGYKTVEAFAVAVARLALEKCHVNKIRVRVEKPSAILFADASGLEVTRDIKWLRNVLQEEKLAGHHFAHGATLEGQVVGKNIPADYTHTGLIALGSNVGDRVANIYQALDLLEQECSSVVVDTSFLYETPPMYYTEQPAFLNGVCKIVTCLEPVELLAKLKHVEHAMGRTASFRNAPRPIDLDILFYDDLVMETPELTIPHASIQEREFVLWPLCDIAKGMEHPRLYKTCGQLLSQLLKVTAESEQGSLKINKVIPIQKDKQLWTWNSQTYIMGILNTTPDSFSDGGSYVDVDKAVQAAMQMKEDGASILDIGGMSTRPGADDDFPEEEEIRRVVPVIRRLREQGFDLPISVDTFRAGVAEAAVEAGASMINDISGGSRDPKMLEVMAKYKVPVCLMHMRGDAKTMMSKENTTYDNDDVVDAITQQLHALIRRALAAGVYRWNIVMDPGVGFAKTAEQDFDILRHLGDMVAEDALLEGFPTLMGPSRKKFIGTVTGVEDAGKRSYGTAGAVAASVAGGANILRVHDVRPMWEVARVCDSVWKRGDRH</sequence>
<name>A0A1X2IM49_9FUNG</name>
<dbReference type="GO" id="GO:0004150">
    <property type="term" value="F:dihydroneopterin aldolase activity"/>
    <property type="evidence" value="ECO:0007669"/>
    <property type="project" value="UniProtKB-EC"/>
</dbReference>
<keyword evidence="27" id="KW-1185">Reference proteome</keyword>
<comment type="similarity">
    <text evidence="22">In the central section; belongs to the HPPK family.</text>
</comment>
<keyword evidence="17" id="KW-0067">ATP-binding</keyword>
<dbReference type="Gene3D" id="3.30.70.560">
    <property type="entry name" value="7,8-Dihydro-6-hydroxymethylpterin-pyrophosphokinase HPPK"/>
    <property type="match status" value="1"/>
</dbReference>
<keyword evidence="13" id="KW-0808">Transferase</keyword>
<dbReference type="GO" id="GO:0016301">
    <property type="term" value="F:kinase activity"/>
    <property type="evidence" value="ECO:0007669"/>
    <property type="project" value="UniProtKB-KW"/>
</dbReference>
<gene>
    <name evidence="26" type="ORF">BCR42DRAFT_411710</name>
</gene>
<dbReference type="EC" id="4.1.2.25" evidence="11"/>